<dbReference type="OrthoDB" id="9779797at2"/>
<dbReference type="EMBL" id="CP042914">
    <property type="protein sequence ID" value="QEG41395.1"/>
    <property type="molecule type" value="Genomic_DNA"/>
</dbReference>
<feature type="chain" id="PRO_5023062213" description="DUF2891 domain-containing protein" evidence="1">
    <location>
        <begin position="31"/>
        <end position="380"/>
    </location>
</feature>
<gene>
    <name evidence="2" type="ORF">UC8_34160</name>
</gene>
<feature type="signal peptide" evidence="1">
    <location>
        <begin position="1"/>
        <end position="30"/>
    </location>
</feature>
<reference evidence="2 3" key="1">
    <citation type="submission" date="2019-08" db="EMBL/GenBank/DDBJ databases">
        <title>Deep-cultivation of Planctomycetes and their phenomic and genomic characterization uncovers novel biology.</title>
        <authorList>
            <person name="Wiegand S."/>
            <person name="Jogler M."/>
            <person name="Boedeker C."/>
            <person name="Pinto D."/>
            <person name="Vollmers J."/>
            <person name="Rivas-Marin E."/>
            <person name="Kohn T."/>
            <person name="Peeters S.H."/>
            <person name="Heuer A."/>
            <person name="Rast P."/>
            <person name="Oberbeckmann S."/>
            <person name="Bunk B."/>
            <person name="Jeske O."/>
            <person name="Meyerdierks A."/>
            <person name="Storesund J.E."/>
            <person name="Kallscheuer N."/>
            <person name="Luecker S."/>
            <person name="Lage O.M."/>
            <person name="Pohl T."/>
            <person name="Merkel B.J."/>
            <person name="Hornburger P."/>
            <person name="Mueller R.-W."/>
            <person name="Bruemmer F."/>
            <person name="Labrenz M."/>
            <person name="Spormann A.M."/>
            <person name="Op den Camp H."/>
            <person name="Overmann J."/>
            <person name="Amann R."/>
            <person name="Jetten M.S.M."/>
            <person name="Mascher T."/>
            <person name="Medema M.H."/>
            <person name="Devos D.P."/>
            <person name="Kaster A.-K."/>
            <person name="Ovreas L."/>
            <person name="Rohde M."/>
            <person name="Galperin M.Y."/>
            <person name="Jogler C."/>
        </authorList>
    </citation>
    <scope>NUCLEOTIDE SEQUENCE [LARGE SCALE GENOMIC DNA]</scope>
    <source>
        <strain evidence="2 3">UC8</strain>
    </source>
</reference>
<sequence precursor="true">MFERYSIRRFIALFVCVGCLAVAVTHTVQAEDSTAVSFDQLDPHAASAWARLVLTSVDTEFPNKMSLVYVDASQVKTPRQNFPAFYGCFDWHSSVHGHWVLARLLRTVPDLPEAEPIRATLDRHLSKANLEQEAAFFARDEHKSFERMYGWAWFLRLTMELDGWDDADGRRWRENLRPLEQLLRKRIAAYLPLLSYPIRVGQHTDTAFALGQLFDYAHAVDDPELAALVAKSARTFYRDDKNYPVAYEPSGHDFFSSCWNEADLMRRLLPADEFARWLDAFVPNAASQLTDGTIQPVQVTDVTDGKLVHLAGLNLSRAWCLRAVAEALPEGHPLKQPLRESALRHLQAGVAYVNSGHYEGDHWLATFALYAITESGRRAP</sequence>
<evidence type="ECO:0008006" key="4">
    <source>
        <dbReference type="Google" id="ProtNLM"/>
    </source>
</evidence>
<dbReference type="KEGG" id="rul:UC8_34160"/>
<accession>A0A5B9QVJ1</accession>
<keyword evidence="3" id="KW-1185">Reference proteome</keyword>
<evidence type="ECO:0000313" key="3">
    <source>
        <dbReference type="Proteomes" id="UP000325286"/>
    </source>
</evidence>
<dbReference type="AlphaFoldDB" id="A0A5B9QVJ1"/>
<dbReference type="Proteomes" id="UP000325286">
    <property type="component" value="Chromosome"/>
</dbReference>
<organism evidence="2 3">
    <name type="scientific">Roseimaritima ulvae</name>
    <dbReference type="NCBI Taxonomy" id="980254"/>
    <lineage>
        <taxon>Bacteria</taxon>
        <taxon>Pseudomonadati</taxon>
        <taxon>Planctomycetota</taxon>
        <taxon>Planctomycetia</taxon>
        <taxon>Pirellulales</taxon>
        <taxon>Pirellulaceae</taxon>
        <taxon>Roseimaritima</taxon>
    </lineage>
</organism>
<evidence type="ECO:0000256" key="1">
    <source>
        <dbReference type="SAM" id="SignalP"/>
    </source>
</evidence>
<dbReference type="InterPro" id="IPR021365">
    <property type="entry name" value="DUF2891"/>
</dbReference>
<protein>
    <recommendedName>
        <fullName evidence="4">DUF2891 domain-containing protein</fullName>
    </recommendedName>
</protein>
<proteinExistence type="predicted"/>
<dbReference type="Pfam" id="PF11199">
    <property type="entry name" value="DUF2891"/>
    <property type="match status" value="1"/>
</dbReference>
<keyword evidence="1" id="KW-0732">Signal</keyword>
<name>A0A5B9QVJ1_9BACT</name>
<evidence type="ECO:0000313" key="2">
    <source>
        <dbReference type="EMBL" id="QEG41395.1"/>
    </source>
</evidence>